<feature type="region of interest" description="Disordered" evidence="3">
    <location>
        <begin position="95"/>
        <end position="126"/>
    </location>
</feature>
<feature type="region of interest" description="Disordered" evidence="3">
    <location>
        <begin position="54"/>
        <end position="73"/>
    </location>
</feature>
<sequence>MDPGASRAPLQVLGEHEALQQFFSGQDVGGVLDSSVAVDTSILEQYLCNDMDPSSFMLPESPPDSNSEACSPPQIPDFGCERGCRSTQPKVFQPATRSASCHFRDQGSAPSSSNPPPRAFSCRFKDGGSAPSLDPLPHQRLHNLGLTNTFIKSGSPPAPLVPPVRLHQDAHLSAEHYLNPESCLKGYTPPTPPSPSLPPSSTYASSITGPVLVPNVLPASDRLLGSTCTVHTCSQDSKKRRRSESEDLSASEPACCEGDGTRSAGTTVNGPGPGSSQLLTWEPYRTEHWSTLLNRSYQTLSSPAFHVNTDKGFNYSTADEAFVCQKKNHFQVTVHIGLAAEPHFVRTPNGPQEV</sequence>
<dbReference type="RefSeq" id="XP_013855858.1">
    <property type="nucleotide sequence ID" value="XM_014000404.1"/>
</dbReference>
<dbReference type="GO" id="GO:0005789">
    <property type="term" value="C:endoplasmic reticulum membrane"/>
    <property type="evidence" value="ECO:0007669"/>
    <property type="project" value="TreeGrafter"/>
</dbReference>
<dbReference type="GO" id="GO:0005634">
    <property type="term" value="C:nucleus"/>
    <property type="evidence" value="ECO:0007669"/>
    <property type="project" value="TreeGrafter"/>
</dbReference>
<feature type="non-terminal residue" evidence="6">
    <location>
        <position position="354"/>
    </location>
</feature>
<keyword evidence="5" id="KW-1185">Reference proteome</keyword>
<evidence type="ECO:0000256" key="2">
    <source>
        <dbReference type="PROSITE-ProRule" id="PRU00850"/>
    </source>
</evidence>
<reference evidence="6" key="1">
    <citation type="submission" date="2025-08" db="UniProtKB">
        <authorList>
            <consortium name="RefSeq"/>
        </authorList>
    </citation>
    <scope>IDENTIFICATION</scope>
</reference>
<feature type="compositionally biased region" description="Polar residues" evidence="3">
    <location>
        <begin position="263"/>
        <end position="279"/>
    </location>
</feature>
<dbReference type="GO" id="GO:0043565">
    <property type="term" value="F:sequence-specific DNA binding"/>
    <property type="evidence" value="ECO:0007669"/>
    <property type="project" value="TreeGrafter"/>
</dbReference>
<dbReference type="InterPro" id="IPR024061">
    <property type="entry name" value="NDT80_DNA-bd_dom"/>
</dbReference>
<proteinExistence type="predicted"/>
<accession>A0A2I4AK45</accession>
<dbReference type="GeneID" id="106511654"/>
<organism evidence="5 6">
    <name type="scientific">Austrofundulus limnaeus</name>
    <name type="common">Annual killifish</name>
    <dbReference type="NCBI Taxonomy" id="52670"/>
    <lineage>
        <taxon>Eukaryota</taxon>
        <taxon>Metazoa</taxon>
        <taxon>Chordata</taxon>
        <taxon>Craniata</taxon>
        <taxon>Vertebrata</taxon>
        <taxon>Euteleostomi</taxon>
        <taxon>Actinopterygii</taxon>
        <taxon>Neopterygii</taxon>
        <taxon>Teleostei</taxon>
        <taxon>Neoteleostei</taxon>
        <taxon>Acanthomorphata</taxon>
        <taxon>Ovalentaria</taxon>
        <taxon>Atherinomorphae</taxon>
        <taxon>Cyprinodontiformes</taxon>
        <taxon>Rivulidae</taxon>
        <taxon>Austrofundulus</taxon>
    </lineage>
</organism>
<evidence type="ECO:0000259" key="4">
    <source>
        <dbReference type="PROSITE" id="PS51517"/>
    </source>
</evidence>
<evidence type="ECO:0000256" key="3">
    <source>
        <dbReference type="SAM" id="MobiDB-lite"/>
    </source>
</evidence>
<dbReference type="Proteomes" id="UP000192220">
    <property type="component" value="Unplaced"/>
</dbReference>
<feature type="region of interest" description="Disordered" evidence="3">
    <location>
        <begin position="183"/>
        <end position="204"/>
    </location>
</feature>
<evidence type="ECO:0000313" key="5">
    <source>
        <dbReference type="Proteomes" id="UP000192220"/>
    </source>
</evidence>
<dbReference type="AlphaFoldDB" id="A0A2I4AK45"/>
<dbReference type="PANTHER" id="PTHR13029:SF17">
    <property type="entry name" value="MYELIN REGULATORY FACTOR-LIKE PROTEIN"/>
    <property type="match status" value="1"/>
</dbReference>
<feature type="compositionally biased region" description="Pro residues" evidence="3">
    <location>
        <begin position="189"/>
        <end position="198"/>
    </location>
</feature>
<feature type="domain" description="NDT80" evidence="4">
    <location>
        <begin position="189"/>
        <end position="354"/>
    </location>
</feature>
<evidence type="ECO:0000313" key="6">
    <source>
        <dbReference type="RefSeq" id="XP_013855858.1"/>
    </source>
</evidence>
<dbReference type="GO" id="GO:0045893">
    <property type="term" value="P:positive regulation of DNA-templated transcription"/>
    <property type="evidence" value="ECO:0007669"/>
    <property type="project" value="TreeGrafter"/>
</dbReference>
<feature type="region of interest" description="Disordered" evidence="3">
    <location>
        <begin position="234"/>
        <end position="279"/>
    </location>
</feature>
<dbReference type="GO" id="GO:0016540">
    <property type="term" value="P:protein autoprocessing"/>
    <property type="evidence" value="ECO:0007669"/>
    <property type="project" value="TreeGrafter"/>
</dbReference>
<dbReference type="GO" id="GO:0003700">
    <property type="term" value="F:DNA-binding transcription factor activity"/>
    <property type="evidence" value="ECO:0007669"/>
    <property type="project" value="UniProtKB-UniRule"/>
</dbReference>
<dbReference type="KEGG" id="alim:106511654"/>
<gene>
    <name evidence="6" type="primary">LOC106511654</name>
</gene>
<keyword evidence="1 2" id="KW-0238">DNA-binding</keyword>
<dbReference type="OrthoDB" id="27041at2759"/>
<dbReference type="PANTHER" id="PTHR13029">
    <property type="match status" value="1"/>
</dbReference>
<dbReference type="InterPro" id="IPR051577">
    <property type="entry name" value="MRF-like"/>
</dbReference>
<dbReference type="STRING" id="52670.A0A2I4AK45"/>
<name>A0A2I4AK45_AUSLI</name>
<evidence type="ECO:0000256" key="1">
    <source>
        <dbReference type="ARBA" id="ARBA00023125"/>
    </source>
</evidence>
<dbReference type="PROSITE" id="PS51517">
    <property type="entry name" value="NDT80"/>
    <property type="match status" value="1"/>
</dbReference>
<protein>
    <submittedName>
        <fullName evidence="6">Myelin regulatory factor-like protein</fullName>
    </submittedName>
</protein>
<dbReference type="InParanoid" id="A0A2I4AK45"/>
<feature type="DNA-binding region" description="NDT80" evidence="2">
    <location>
        <begin position="189"/>
        <end position="354"/>
    </location>
</feature>